<keyword evidence="7 8" id="KW-0067">ATP-binding</keyword>
<gene>
    <name evidence="8" type="primary">proB</name>
    <name evidence="10" type="ORF">GCM10007940_19610</name>
</gene>
<keyword evidence="3 8" id="KW-0641">Proline biosynthesis</keyword>
<keyword evidence="1 8" id="KW-0963">Cytoplasm</keyword>
<dbReference type="GO" id="GO:0005829">
    <property type="term" value="C:cytosol"/>
    <property type="evidence" value="ECO:0007669"/>
    <property type="project" value="TreeGrafter"/>
</dbReference>
<evidence type="ECO:0000256" key="7">
    <source>
        <dbReference type="ARBA" id="ARBA00022840"/>
    </source>
</evidence>
<evidence type="ECO:0000256" key="2">
    <source>
        <dbReference type="ARBA" id="ARBA00022605"/>
    </source>
</evidence>
<evidence type="ECO:0000256" key="4">
    <source>
        <dbReference type="ARBA" id="ARBA00022679"/>
    </source>
</evidence>
<comment type="caution">
    <text evidence="8">Lacks conserved residue(s) required for the propagation of feature annotation.</text>
</comment>
<comment type="function">
    <text evidence="8">Catalyzes the transfer of a phosphate group to glutamate to form L-glutamate 5-phosphate.</text>
</comment>
<dbReference type="FunFam" id="3.40.1160.10:FF:000006">
    <property type="entry name" value="Glutamate 5-kinase"/>
    <property type="match status" value="1"/>
</dbReference>
<keyword evidence="6 8" id="KW-0418">Kinase</keyword>
<dbReference type="Proteomes" id="UP001156666">
    <property type="component" value="Unassembled WGS sequence"/>
</dbReference>
<dbReference type="EMBL" id="BSOH01000011">
    <property type="protein sequence ID" value="GLR17346.1"/>
    <property type="molecule type" value="Genomic_DNA"/>
</dbReference>
<dbReference type="InterPro" id="IPR036393">
    <property type="entry name" value="AceGlu_kinase-like_sf"/>
</dbReference>
<organism evidence="10 11">
    <name type="scientific">Portibacter lacus</name>
    <dbReference type="NCBI Taxonomy" id="1099794"/>
    <lineage>
        <taxon>Bacteria</taxon>
        <taxon>Pseudomonadati</taxon>
        <taxon>Bacteroidota</taxon>
        <taxon>Saprospiria</taxon>
        <taxon>Saprospirales</taxon>
        <taxon>Haliscomenobacteraceae</taxon>
        <taxon>Portibacter</taxon>
    </lineage>
</organism>
<evidence type="ECO:0000256" key="8">
    <source>
        <dbReference type="HAMAP-Rule" id="MF_00456"/>
    </source>
</evidence>
<protein>
    <recommendedName>
        <fullName evidence="8">Glutamate 5-kinase</fullName>
        <ecNumber evidence="8">2.7.2.11</ecNumber>
    </recommendedName>
    <alternativeName>
        <fullName evidence="8">Gamma-glutamyl kinase</fullName>
        <shortName evidence="8">GK</shortName>
    </alternativeName>
</protein>
<dbReference type="NCBIfam" id="TIGR01027">
    <property type="entry name" value="proB"/>
    <property type="match status" value="1"/>
</dbReference>
<accession>A0AA37SRB8</accession>
<keyword evidence="4 8" id="KW-0808">Transferase</keyword>
<dbReference type="PIRSF" id="PIRSF000729">
    <property type="entry name" value="GK"/>
    <property type="match status" value="1"/>
</dbReference>
<proteinExistence type="inferred from homology"/>
<evidence type="ECO:0000313" key="11">
    <source>
        <dbReference type="Proteomes" id="UP001156666"/>
    </source>
</evidence>
<evidence type="ECO:0000256" key="1">
    <source>
        <dbReference type="ARBA" id="ARBA00022490"/>
    </source>
</evidence>
<dbReference type="PANTHER" id="PTHR43654">
    <property type="entry name" value="GLUTAMATE 5-KINASE"/>
    <property type="match status" value="1"/>
</dbReference>
<evidence type="ECO:0000256" key="6">
    <source>
        <dbReference type="ARBA" id="ARBA00022777"/>
    </source>
</evidence>
<comment type="caution">
    <text evidence="10">The sequence shown here is derived from an EMBL/GenBank/DDBJ whole genome shotgun (WGS) entry which is preliminary data.</text>
</comment>
<dbReference type="InterPro" id="IPR001057">
    <property type="entry name" value="Glu/AcGlu_kinase"/>
</dbReference>
<keyword evidence="11" id="KW-1185">Reference proteome</keyword>
<dbReference type="GO" id="GO:0055129">
    <property type="term" value="P:L-proline biosynthetic process"/>
    <property type="evidence" value="ECO:0007669"/>
    <property type="project" value="UniProtKB-UniRule"/>
</dbReference>
<dbReference type="InterPro" id="IPR001048">
    <property type="entry name" value="Asp/Glu/Uridylate_kinase"/>
</dbReference>
<feature type="binding site" evidence="8">
    <location>
        <position position="48"/>
    </location>
    <ligand>
        <name>substrate</name>
    </ligand>
</feature>
<dbReference type="PANTHER" id="PTHR43654:SF3">
    <property type="entry name" value="GLUTAMATE 5-KINASE"/>
    <property type="match status" value="1"/>
</dbReference>
<evidence type="ECO:0000259" key="9">
    <source>
        <dbReference type="Pfam" id="PF00696"/>
    </source>
</evidence>
<comment type="subcellular location">
    <subcellularLocation>
        <location evidence="8">Cytoplasm</location>
    </subcellularLocation>
</comment>
<dbReference type="SUPFAM" id="SSF53633">
    <property type="entry name" value="Carbamate kinase-like"/>
    <property type="match status" value="1"/>
</dbReference>
<reference evidence="10" key="1">
    <citation type="journal article" date="2014" name="Int. J. Syst. Evol. Microbiol.">
        <title>Complete genome sequence of Corynebacterium casei LMG S-19264T (=DSM 44701T), isolated from a smear-ripened cheese.</title>
        <authorList>
            <consortium name="US DOE Joint Genome Institute (JGI-PGF)"/>
            <person name="Walter F."/>
            <person name="Albersmeier A."/>
            <person name="Kalinowski J."/>
            <person name="Ruckert C."/>
        </authorList>
    </citation>
    <scope>NUCLEOTIDE SEQUENCE</scope>
    <source>
        <strain evidence="10">NBRC 108769</strain>
    </source>
</reference>
<comment type="catalytic activity">
    <reaction evidence="8">
        <text>L-glutamate + ATP = L-glutamyl 5-phosphate + ADP</text>
        <dbReference type="Rhea" id="RHEA:14877"/>
        <dbReference type="ChEBI" id="CHEBI:29985"/>
        <dbReference type="ChEBI" id="CHEBI:30616"/>
        <dbReference type="ChEBI" id="CHEBI:58274"/>
        <dbReference type="ChEBI" id="CHEBI:456216"/>
        <dbReference type="EC" id="2.7.2.11"/>
    </reaction>
</comment>
<evidence type="ECO:0000313" key="10">
    <source>
        <dbReference type="EMBL" id="GLR17346.1"/>
    </source>
</evidence>
<feature type="binding site" evidence="8">
    <location>
        <position position="9"/>
    </location>
    <ligand>
        <name>ATP</name>
        <dbReference type="ChEBI" id="CHEBI:30616"/>
    </ligand>
</feature>
<dbReference type="PRINTS" id="PR00474">
    <property type="entry name" value="GLU5KINASE"/>
</dbReference>
<dbReference type="GO" id="GO:0004349">
    <property type="term" value="F:glutamate 5-kinase activity"/>
    <property type="evidence" value="ECO:0007669"/>
    <property type="project" value="UniProtKB-UniRule"/>
</dbReference>
<dbReference type="PROSITE" id="PS00902">
    <property type="entry name" value="GLUTAMATE_5_KINASE"/>
    <property type="match status" value="1"/>
</dbReference>
<dbReference type="InterPro" id="IPR019797">
    <property type="entry name" value="Glutamate_5-kinase_CS"/>
</dbReference>
<dbReference type="RefSeq" id="WP_235294056.1">
    <property type="nucleotide sequence ID" value="NZ_BSOH01000011.1"/>
</dbReference>
<comment type="pathway">
    <text evidence="8">Amino-acid biosynthesis; L-proline biosynthesis; L-glutamate 5-semialdehyde from L-glutamate: step 1/2.</text>
</comment>
<feature type="binding site" evidence="8">
    <location>
        <begin position="206"/>
        <end position="212"/>
    </location>
    <ligand>
        <name>ATP</name>
        <dbReference type="ChEBI" id="CHEBI:30616"/>
    </ligand>
</feature>
<feature type="binding site" evidence="8">
    <location>
        <position position="146"/>
    </location>
    <ligand>
        <name>substrate</name>
    </ligand>
</feature>
<name>A0AA37SRB8_9BACT</name>
<dbReference type="AlphaFoldDB" id="A0AA37SRB8"/>
<feature type="binding site" evidence="8">
    <location>
        <position position="134"/>
    </location>
    <ligand>
        <name>substrate</name>
    </ligand>
</feature>
<evidence type="ECO:0000256" key="3">
    <source>
        <dbReference type="ARBA" id="ARBA00022650"/>
    </source>
</evidence>
<sequence length="253" mass="27592">MAKKKVILKLGTATLTKNTEFISRGKIEEIAREIHALRKTHSFIIVSSGAIAVAKQFVNLAGKQSIEVKQALASIGQPHLMRIFLEVFSDMGLFCSQCLISYHDFEHADCRQNIKQTIDVLVENGYIPIINENDTVATQEIQFGDNDKLAGKTAALLGVDLLMIATNTEGIYKNFDDVSALETIREILEIDDVLASVSEVKSEQGSGGMSSKIEAARIAQDAGVETWLVNGHEEGFIAKAVNGSSTFSKIFAK</sequence>
<dbReference type="Pfam" id="PF00696">
    <property type="entry name" value="AA_kinase"/>
    <property type="match status" value="1"/>
</dbReference>
<keyword evidence="5 8" id="KW-0547">Nucleotide-binding</keyword>
<keyword evidence="2 8" id="KW-0028">Amino-acid biosynthesis</keyword>
<dbReference type="Gene3D" id="3.40.1160.10">
    <property type="entry name" value="Acetylglutamate kinase-like"/>
    <property type="match status" value="1"/>
</dbReference>
<feature type="domain" description="Aspartate/glutamate/uridylate kinase" evidence="9">
    <location>
        <begin position="4"/>
        <end position="229"/>
    </location>
</feature>
<reference evidence="10" key="2">
    <citation type="submission" date="2023-01" db="EMBL/GenBank/DDBJ databases">
        <title>Draft genome sequence of Portibacter lacus strain NBRC 108769.</title>
        <authorList>
            <person name="Sun Q."/>
            <person name="Mori K."/>
        </authorList>
    </citation>
    <scope>NUCLEOTIDE SEQUENCE</scope>
    <source>
        <strain evidence="10">NBRC 108769</strain>
    </source>
</reference>
<dbReference type="InterPro" id="IPR011529">
    <property type="entry name" value="Glu_5kinase"/>
</dbReference>
<dbReference type="HAMAP" id="MF_00456">
    <property type="entry name" value="ProB"/>
    <property type="match status" value="1"/>
</dbReference>
<evidence type="ECO:0000256" key="5">
    <source>
        <dbReference type="ARBA" id="ARBA00022741"/>
    </source>
</evidence>
<dbReference type="EC" id="2.7.2.11" evidence="8"/>
<comment type="similarity">
    <text evidence="8">Belongs to the glutamate 5-kinase family.</text>
</comment>
<dbReference type="GO" id="GO:0005524">
    <property type="term" value="F:ATP binding"/>
    <property type="evidence" value="ECO:0007669"/>
    <property type="project" value="UniProtKB-KW"/>
</dbReference>
<dbReference type="InterPro" id="IPR005715">
    <property type="entry name" value="Glu_5kinase/COase_Synthase"/>
</dbReference>